<dbReference type="SMART" id="SM00563">
    <property type="entry name" value="PlsC"/>
    <property type="match status" value="1"/>
</dbReference>
<dbReference type="HOGENOM" id="CLU_640746_0_0_12"/>
<organism evidence="2 3">
    <name type="scientific">Sphaerochaeta globosa (strain ATCC BAA-1886 / DSM 22777 / Buddy)</name>
    <name type="common">Spirochaeta sp. (strain Buddy)</name>
    <dbReference type="NCBI Taxonomy" id="158189"/>
    <lineage>
        <taxon>Bacteria</taxon>
        <taxon>Pseudomonadati</taxon>
        <taxon>Spirochaetota</taxon>
        <taxon>Spirochaetia</taxon>
        <taxon>Spirochaetales</taxon>
        <taxon>Sphaerochaetaceae</taxon>
        <taxon>Sphaerochaeta</taxon>
    </lineage>
</organism>
<proteinExistence type="predicted"/>
<sequence>MNKSTEQFPTPHFSRSIYRFSRIIGRPYVRFALGINTLKVVNRPILTREIQTFREGKQSLIIAFRHTAKEDAPALLAAVKESHLTFLYGRDVLNWAGKATKFLFPRLGFVAVQNRGNNKEGMRYLRKEVSQGRFPLTLAPEGQVTYHSHRCQPIEMGVATMASWALESNKDVTILPIAIGYHYTNSLDSLLRRWQAETGLLLTNQDDRGRLLEACEKSLQLVASFFGLPLSDEPDFLVRRNLLCEALLTLGEQQAGLTCGEGKLLDRLFGLRYAGEDTLFNQKESPRPFVKQASIAYRQAGALHFLRISQVVDILEYLDPFYAEGSNKQNRNIEVALNLLDVNNRLAGGSINTRYSPKRKRATILIGDPIRFQCQETQKGGRRKRLDLMHEAVFQGLQKTSDDLVP</sequence>
<dbReference type="KEGG" id="sbu:SpiBuddy_1696"/>
<dbReference type="eggNOG" id="COG0204">
    <property type="taxonomic scope" value="Bacteria"/>
</dbReference>
<dbReference type="GO" id="GO:0016746">
    <property type="term" value="F:acyltransferase activity"/>
    <property type="evidence" value="ECO:0007669"/>
    <property type="project" value="UniProtKB-KW"/>
</dbReference>
<dbReference type="InterPro" id="IPR002123">
    <property type="entry name" value="Plipid/glycerol_acylTrfase"/>
</dbReference>
<evidence type="ECO:0000259" key="1">
    <source>
        <dbReference type="SMART" id="SM00563"/>
    </source>
</evidence>
<dbReference type="EMBL" id="CP002541">
    <property type="protein sequence ID" value="ADY13521.1"/>
    <property type="molecule type" value="Genomic_DNA"/>
</dbReference>
<dbReference type="SUPFAM" id="SSF69593">
    <property type="entry name" value="Glycerol-3-phosphate (1)-acyltransferase"/>
    <property type="match status" value="1"/>
</dbReference>
<dbReference type="Proteomes" id="UP000008466">
    <property type="component" value="Chromosome"/>
</dbReference>
<evidence type="ECO:0000313" key="3">
    <source>
        <dbReference type="Proteomes" id="UP000008466"/>
    </source>
</evidence>
<accession>F0RZG9</accession>
<protein>
    <submittedName>
        <fullName evidence="2">Phospholipid/glycerol acyltransferase</fullName>
    </submittedName>
</protein>
<dbReference type="AlphaFoldDB" id="F0RZG9"/>
<name>F0RZG9_SPHGB</name>
<reference evidence="3" key="1">
    <citation type="submission" date="2011-02" db="EMBL/GenBank/DDBJ databases">
        <title>Complete sequence of Spirochaeta sp. Buddy.</title>
        <authorList>
            <person name="Lucas S."/>
            <person name="Copeland A."/>
            <person name="Lapidus A."/>
            <person name="Cheng J.-F."/>
            <person name="Goodwin L."/>
            <person name="Pitluck S."/>
            <person name="Zeytun A."/>
            <person name="Detter J.C."/>
            <person name="Han C."/>
            <person name="Tapia R."/>
            <person name="Land M."/>
            <person name="Hauser L."/>
            <person name="Kyrpides N."/>
            <person name="Ivanova N."/>
            <person name="Mikhailova N."/>
            <person name="Pagani I."/>
            <person name="Ritalahti K.M."/>
            <person name="Loeffler F.E."/>
            <person name="Woyke T."/>
        </authorList>
    </citation>
    <scope>NUCLEOTIDE SEQUENCE [LARGE SCALE GENOMIC DNA]</scope>
    <source>
        <strain evidence="3">ATCC BAA-1886 / DSM 22777 / Buddy</strain>
    </source>
</reference>
<keyword evidence="2" id="KW-0808">Transferase</keyword>
<dbReference type="STRING" id="158189.SpiBuddy_1696"/>
<gene>
    <name evidence="2" type="ordered locus">SpiBuddy_1696</name>
</gene>
<dbReference type="OrthoDB" id="355720at2"/>
<dbReference type="RefSeq" id="WP_013607371.1">
    <property type="nucleotide sequence ID" value="NC_015152.1"/>
</dbReference>
<feature type="domain" description="Phospholipid/glycerol acyltransferase" evidence="1">
    <location>
        <begin position="60"/>
        <end position="182"/>
    </location>
</feature>
<evidence type="ECO:0000313" key="2">
    <source>
        <dbReference type="EMBL" id="ADY13521.1"/>
    </source>
</evidence>
<keyword evidence="2" id="KW-0012">Acyltransferase</keyword>
<keyword evidence="3" id="KW-1185">Reference proteome</keyword>